<dbReference type="Proteomes" id="UP000195305">
    <property type="component" value="Unassembled WGS sequence"/>
</dbReference>
<name>A0A1Y4SUD7_9FIRM</name>
<evidence type="ECO:0000313" key="2">
    <source>
        <dbReference type="Proteomes" id="UP000195305"/>
    </source>
</evidence>
<protein>
    <submittedName>
        <fullName evidence="1">Uncharacterized protein</fullName>
    </submittedName>
</protein>
<gene>
    <name evidence="1" type="ORF">B5E75_10020</name>
</gene>
<organism evidence="1 2">
    <name type="scientific">Massilimicrobiota timonensis</name>
    <dbReference type="NCBI Taxonomy" id="1776392"/>
    <lineage>
        <taxon>Bacteria</taxon>
        <taxon>Bacillati</taxon>
        <taxon>Bacillota</taxon>
        <taxon>Erysipelotrichia</taxon>
        <taxon>Erysipelotrichales</taxon>
        <taxon>Erysipelotrichaceae</taxon>
        <taxon>Massilimicrobiota</taxon>
    </lineage>
</organism>
<proteinExistence type="predicted"/>
<sequence length="286" mass="34199">MLIYKKRFPENIIVYEFSCYKLLQIISSNPIKKVNSVCINGVFIKYFNNNANIRQFSYFDFTVLCALLTIFECFGEQKNFSTMTILKILRGNKQARFSKNSKKLGTLNKKMIEDSLAYMNNVFLFALDNQSYDERTSFLSIKQVGNFYKFEKEPKIINLFEILGFKSQSYSINFFNLYKICNRHFHEGQEFISFKFWVLSSLIKDYEVQINQSVVKRILKIDKVEEKAKKDLALHKISKSIYKKRLNETYFKFHLFVKMYGDFFKAYGIIDEYKFNQNQMIIFYKK</sequence>
<keyword evidence="2" id="KW-1185">Reference proteome</keyword>
<comment type="caution">
    <text evidence="1">The sequence shown here is derived from an EMBL/GenBank/DDBJ whole genome shotgun (WGS) entry which is preliminary data.</text>
</comment>
<evidence type="ECO:0000313" key="1">
    <source>
        <dbReference type="EMBL" id="OUQ33529.1"/>
    </source>
</evidence>
<dbReference type="RefSeq" id="WP_087358849.1">
    <property type="nucleotide sequence ID" value="NZ_NFLJ01000029.1"/>
</dbReference>
<reference evidence="1 2" key="1">
    <citation type="journal article" date="2018" name="BMC Genomics">
        <title>Whole genome sequencing and function prediction of 133 gut anaerobes isolated from chicken caecum in pure cultures.</title>
        <authorList>
            <person name="Medvecky M."/>
            <person name="Cejkova D."/>
            <person name="Polansky O."/>
            <person name="Karasova D."/>
            <person name="Kubasova T."/>
            <person name="Cizek A."/>
            <person name="Rychlik I."/>
        </authorList>
    </citation>
    <scope>NUCLEOTIDE SEQUENCE [LARGE SCALE GENOMIC DNA]</scope>
    <source>
        <strain evidence="1 2">An13</strain>
    </source>
</reference>
<dbReference type="AlphaFoldDB" id="A0A1Y4SUD7"/>
<dbReference type="EMBL" id="NFLJ01000029">
    <property type="protein sequence ID" value="OUQ33529.1"/>
    <property type="molecule type" value="Genomic_DNA"/>
</dbReference>
<accession>A0A1Y4SUD7</accession>